<keyword evidence="2" id="KW-1185">Reference proteome</keyword>
<dbReference type="EMBL" id="QJKJ01003863">
    <property type="protein sequence ID" value="RDX96523.1"/>
    <property type="molecule type" value="Genomic_DNA"/>
</dbReference>
<dbReference type="PANTHER" id="PTHR35046:SF26">
    <property type="entry name" value="RNA-DIRECTED DNA POLYMERASE"/>
    <property type="match status" value="1"/>
</dbReference>
<feature type="non-terminal residue" evidence="1">
    <location>
        <position position="1"/>
    </location>
</feature>
<dbReference type="Proteomes" id="UP000257109">
    <property type="component" value="Unassembled WGS sequence"/>
</dbReference>
<organism evidence="1 2">
    <name type="scientific">Mucuna pruriens</name>
    <name type="common">Velvet bean</name>
    <name type="synonym">Dolichos pruriens</name>
    <dbReference type="NCBI Taxonomy" id="157652"/>
    <lineage>
        <taxon>Eukaryota</taxon>
        <taxon>Viridiplantae</taxon>
        <taxon>Streptophyta</taxon>
        <taxon>Embryophyta</taxon>
        <taxon>Tracheophyta</taxon>
        <taxon>Spermatophyta</taxon>
        <taxon>Magnoliopsida</taxon>
        <taxon>eudicotyledons</taxon>
        <taxon>Gunneridae</taxon>
        <taxon>Pentapetalae</taxon>
        <taxon>rosids</taxon>
        <taxon>fabids</taxon>
        <taxon>Fabales</taxon>
        <taxon>Fabaceae</taxon>
        <taxon>Papilionoideae</taxon>
        <taxon>50 kb inversion clade</taxon>
        <taxon>NPAAA clade</taxon>
        <taxon>indigoferoid/millettioid clade</taxon>
        <taxon>Phaseoleae</taxon>
        <taxon>Mucuna</taxon>
    </lineage>
</organism>
<comment type="caution">
    <text evidence="1">The sequence shown here is derived from an EMBL/GenBank/DDBJ whole genome shotgun (WGS) entry which is preliminary data.</text>
</comment>
<evidence type="ECO:0000313" key="2">
    <source>
        <dbReference type="Proteomes" id="UP000257109"/>
    </source>
</evidence>
<sequence length="114" mass="13106">MIQRKNEELKVKAPKRKLQNQEVKVAIQEKKHLVKETSYGGSTLNILIAIILVKYKDKILYDVVLMEATHILLGRPWQLDTKVTHDVVTTKFSFVPEGNKVTLKPLTPKEVQKD</sequence>
<accession>A0A371H1K8</accession>
<dbReference type="OrthoDB" id="1747743at2759"/>
<proteinExistence type="predicted"/>
<evidence type="ECO:0000313" key="1">
    <source>
        <dbReference type="EMBL" id="RDX96523.1"/>
    </source>
</evidence>
<protein>
    <submittedName>
        <fullName evidence="1">Uncharacterized protein</fullName>
    </submittedName>
</protein>
<reference evidence="1" key="1">
    <citation type="submission" date="2018-05" db="EMBL/GenBank/DDBJ databases">
        <title>Draft genome of Mucuna pruriens seed.</title>
        <authorList>
            <person name="Nnadi N.E."/>
            <person name="Vos R."/>
            <person name="Hasami M.H."/>
            <person name="Devisetty U.K."/>
            <person name="Aguiy J.C."/>
        </authorList>
    </citation>
    <scope>NUCLEOTIDE SEQUENCE [LARGE SCALE GENOMIC DNA]</scope>
    <source>
        <strain evidence="1">JCA_2017</strain>
    </source>
</reference>
<dbReference type="PANTHER" id="PTHR35046">
    <property type="entry name" value="ZINC KNUCKLE (CCHC-TYPE) FAMILY PROTEIN"/>
    <property type="match status" value="1"/>
</dbReference>
<name>A0A371H1K8_MUCPR</name>
<gene>
    <name evidence="1" type="ORF">CR513_20804</name>
</gene>
<dbReference type="AlphaFoldDB" id="A0A371H1K8"/>